<feature type="compositionally biased region" description="Low complexity" evidence="6">
    <location>
        <begin position="140"/>
        <end position="155"/>
    </location>
</feature>
<keyword evidence="2" id="KW-0396">Initiation factor</keyword>
<evidence type="ECO:0000256" key="5">
    <source>
        <dbReference type="ARBA" id="ARBA00033202"/>
    </source>
</evidence>
<feature type="non-terminal residue" evidence="7">
    <location>
        <position position="554"/>
    </location>
</feature>
<proteinExistence type="inferred from homology"/>
<organism evidence="7 8">
    <name type="scientific">Meganyctiphanes norvegica</name>
    <name type="common">Northern krill</name>
    <name type="synonym">Thysanopoda norvegica</name>
    <dbReference type="NCBI Taxonomy" id="48144"/>
    <lineage>
        <taxon>Eukaryota</taxon>
        <taxon>Metazoa</taxon>
        <taxon>Ecdysozoa</taxon>
        <taxon>Arthropoda</taxon>
        <taxon>Crustacea</taxon>
        <taxon>Multicrustacea</taxon>
        <taxon>Malacostraca</taxon>
        <taxon>Eumalacostraca</taxon>
        <taxon>Eucarida</taxon>
        <taxon>Euphausiacea</taxon>
        <taxon>Euphausiidae</taxon>
        <taxon>Meganyctiphanes</taxon>
    </lineage>
</organism>
<dbReference type="Pfam" id="PF05091">
    <property type="entry name" value="eIF-3_zeta"/>
    <property type="match status" value="1"/>
</dbReference>
<evidence type="ECO:0000256" key="4">
    <source>
        <dbReference type="ARBA" id="ARBA00022917"/>
    </source>
</evidence>
<sequence>MSAKFASPAIQENPDGWGPVEVPDQFKDMPYQPFSKGDRLGKVSDWTGNTYQDRRWANKYQSTFGSMQQYAYYHEEDESTFQQVIKSNVPKPMYQRMRFQRNQRYQRGQRGHHGGQRGGQNFQVLGRQNQRRGDKNWAKQQQWQRNRWQQRGMQQKNRDASVTVQPDWKVIEEMDFPRLSKLSLPNIEDPKDLYVCGSLEYYDKAYDRVTVKDEKRLMRINRIFHKVTTTDDPIIRQLYLPKGNGCHLLHTLANILSTFCHPEAENKLRRLATLESAILFIDRRDDSVLCIMLISSTWDNLIQFYHNGSTSNVDRSYSLSASVIAYGFTYQGVRASETQYKFPNPNPFLDEEELDEVAPVGYRYRRWNLGNNVVLVSRTEHDAIQAAPSGEPQFINIKALNEWDSRQSGGVEWRQKLDTQRGAVLANELKNNACKLAKWTVQAMLAGSDQIKFGYASRVNVRDSTKHVILGTQQFKPQEFANQINLSMDNAWGILRCIVDICMKLPDGKFLIMKDPNKAMIRLYDIPDNTFDSEDDDDDDEGGDADGEDEAQKG</sequence>
<evidence type="ECO:0000256" key="3">
    <source>
        <dbReference type="ARBA" id="ARBA00022884"/>
    </source>
</evidence>
<keyword evidence="3" id="KW-0694">RNA-binding</keyword>
<gene>
    <name evidence="7" type="ORF">MNOR_LOCUS11333</name>
</gene>
<dbReference type="PANTHER" id="PTHR12399:SF0">
    <property type="entry name" value="EUKARYOTIC TRANSLATION INITIATION FACTOR 3 SUBUNIT D"/>
    <property type="match status" value="1"/>
</dbReference>
<dbReference type="GO" id="GO:0003723">
    <property type="term" value="F:RNA binding"/>
    <property type="evidence" value="ECO:0007669"/>
    <property type="project" value="UniProtKB-KW"/>
</dbReference>
<evidence type="ECO:0000256" key="2">
    <source>
        <dbReference type="ARBA" id="ARBA00022540"/>
    </source>
</evidence>
<dbReference type="PANTHER" id="PTHR12399">
    <property type="entry name" value="EUKARYOTIC TRANSLATION INITIATION FACTOR 3 SUBUNIT 7"/>
    <property type="match status" value="1"/>
</dbReference>
<dbReference type="EMBL" id="CAXKWB010005932">
    <property type="protein sequence ID" value="CAL4080611.1"/>
    <property type="molecule type" value="Genomic_DNA"/>
</dbReference>
<evidence type="ECO:0000256" key="1">
    <source>
        <dbReference type="ARBA" id="ARBA00022490"/>
    </source>
</evidence>
<dbReference type="GO" id="GO:0005852">
    <property type="term" value="C:eukaryotic translation initiation factor 3 complex"/>
    <property type="evidence" value="ECO:0007669"/>
    <property type="project" value="InterPro"/>
</dbReference>
<evidence type="ECO:0000256" key="6">
    <source>
        <dbReference type="SAM" id="MobiDB-lite"/>
    </source>
</evidence>
<keyword evidence="1" id="KW-0963">Cytoplasm</keyword>
<dbReference type="InterPro" id="IPR007783">
    <property type="entry name" value="eIF3d"/>
</dbReference>
<feature type="region of interest" description="Disordered" evidence="6">
    <location>
        <begin position="105"/>
        <end position="161"/>
    </location>
</feature>
<evidence type="ECO:0000313" key="8">
    <source>
        <dbReference type="Proteomes" id="UP001497623"/>
    </source>
</evidence>
<dbReference type="Proteomes" id="UP001497623">
    <property type="component" value="Unassembled WGS sequence"/>
</dbReference>
<feature type="region of interest" description="Disordered" evidence="6">
    <location>
        <begin position="529"/>
        <end position="554"/>
    </location>
</feature>
<keyword evidence="4" id="KW-0648">Protein biosynthesis</keyword>
<accession>A0AAV2QF18</accession>
<dbReference type="PIRSF" id="PIRSF016281">
    <property type="entry name" value="EIF-3_zeta"/>
    <property type="match status" value="1"/>
</dbReference>
<feature type="compositionally biased region" description="Acidic residues" evidence="6">
    <location>
        <begin position="531"/>
        <end position="554"/>
    </location>
</feature>
<dbReference type="GO" id="GO:0003743">
    <property type="term" value="F:translation initiation factor activity"/>
    <property type="evidence" value="ECO:0007669"/>
    <property type="project" value="UniProtKB-KW"/>
</dbReference>
<feature type="region of interest" description="Disordered" evidence="6">
    <location>
        <begin position="1"/>
        <end position="25"/>
    </location>
</feature>
<reference evidence="7 8" key="1">
    <citation type="submission" date="2024-05" db="EMBL/GenBank/DDBJ databases">
        <authorList>
            <person name="Wallberg A."/>
        </authorList>
    </citation>
    <scope>NUCLEOTIDE SEQUENCE [LARGE SCALE GENOMIC DNA]</scope>
</reference>
<protein>
    <recommendedName>
        <fullName evidence="5">Eukaryotic translation initiation factor 3 subunit p66</fullName>
    </recommendedName>
</protein>
<name>A0AAV2QF18_MEGNR</name>
<dbReference type="AlphaFoldDB" id="A0AAV2QF18"/>
<keyword evidence="8" id="KW-1185">Reference proteome</keyword>
<dbReference type="HAMAP" id="MF_03003">
    <property type="entry name" value="eIF3d"/>
    <property type="match status" value="1"/>
</dbReference>
<evidence type="ECO:0000313" key="7">
    <source>
        <dbReference type="EMBL" id="CAL4080611.1"/>
    </source>
</evidence>
<comment type="caution">
    <text evidence="7">The sequence shown here is derived from an EMBL/GenBank/DDBJ whole genome shotgun (WGS) entry which is preliminary data.</text>
</comment>